<dbReference type="NCBIfam" id="TIGR02937">
    <property type="entry name" value="sigma70-ECF"/>
    <property type="match status" value="1"/>
</dbReference>
<dbReference type="InterPro" id="IPR014284">
    <property type="entry name" value="RNA_pol_sigma-70_dom"/>
</dbReference>
<dbReference type="AlphaFoldDB" id="A0A923PMY8"/>
<comment type="similarity">
    <text evidence="1">Belongs to the sigma-70 factor family. ECF subfamily.</text>
</comment>
<evidence type="ECO:0000259" key="5">
    <source>
        <dbReference type="Pfam" id="PF04542"/>
    </source>
</evidence>
<keyword evidence="4" id="KW-0804">Transcription</keyword>
<dbReference type="PANTHER" id="PTHR43133">
    <property type="entry name" value="RNA POLYMERASE ECF-TYPE SIGMA FACTO"/>
    <property type="match status" value="1"/>
</dbReference>
<keyword evidence="3" id="KW-0731">Sigma factor</keyword>
<dbReference type="PANTHER" id="PTHR43133:SF46">
    <property type="entry name" value="RNA POLYMERASE SIGMA-70 FACTOR ECF SUBFAMILY"/>
    <property type="match status" value="1"/>
</dbReference>
<dbReference type="GO" id="GO:0016987">
    <property type="term" value="F:sigma factor activity"/>
    <property type="evidence" value="ECO:0007669"/>
    <property type="project" value="UniProtKB-KW"/>
</dbReference>
<evidence type="ECO:0000313" key="7">
    <source>
        <dbReference type="EMBL" id="MBC6995375.1"/>
    </source>
</evidence>
<dbReference type="SUPFAM" id="SSF88659">
    <property type="entry name" value="Sigma3 and sigma4 domains of RNA polymerase sigma factors"/>
    <property type="match status" value="1"/>
</dbReference>
<name>A0A923PMY8_9BACT</name>
<comment type="caution">
    <text evidence="7">The sequence shown here is derived from an EMBL/GenBank/DDBJ whole genome shotgun (WGS) entry which is preliminary data.</text>
</comment>
<keyword evidence="2" id="KW-0805">Transcription regulation</keyword>
<dbReference type="Pfam" id="PF08281">
    <property type="entry name" value="Sigma70_r4_2"/>
    <property type="match status" value="1"/>
</dbReference>
<evidence type="ECO:0000256" key="2">
    <source>
        <dbReference type="ARBA" id="ARBA00023015"/>
    </source>
</evidence>
<evidence type="ECO:0000256" key="1">
    <source>
        <dbReference type="ARBA" id="ARBA00010641"/>
    </source>
</evidence>
<accession>A0A923PMY8</accession>
<reference evidence="7" key="1">
    <citation type="submission" date="2020-08" db="EMBL/GenBank/DDBJ databases">
        <title>Lewinella bacteria from marine environments.</title>
        <authorList>
            <person name="Zhong Y."/>
        </authorList>
    </citation>
    <scope>NUCLEOTIDE SEQUENCE</scope>
    <source>
        <strain evidence="7">KCTC 42187</strain>
    </source>
</reference>
<feature type="domain" description="RNA polymerase sigma factor 70 region 4 type 2" evidence="6">
    <location>
        <begin position="122"/>
        <end position="173"/>
    </location>
</feature>
<proteinExistence type="inferred from homology"/>
<keyword evidence="8" id="KW-1185">Reference proteome</keyword>
<dbReference type="EMBL" id="JACSIT010000135">
    <property type="protein sequence ID" value="MBC6995375.1"/>
    <property type="molecule type" value="Genomic_DNA"/>
</dbReference>
<evidence type="ECO:0000256" key="3">
    <source>
        <dbReference type="ARBA" id="ARBA00023082"/>
    </source>
</evidence>
<dbReference type="GO" id="GO:0006352">
    <property type="term" value="P:DNA-templated transcription initiation"/>
    <property type="evidence" value="ECO:0007669"/>
    <property type="project" value="InterPro"/>
</dbReference>
<evidence type="ECO:0000259" key="6">
    <source>
        <dbReference type="Pfam" id="PF08281"/>
    </source>
</evidence>
<dbReference type="InterPro" id="IPR036388">
    <property type="entry name" value="WH-like_DNA-bd_sf"/>
</dbReference>
<feature type="domain" description="RNA polymerase sigma-70 region 2" evidence="5">
    <location>
        <begin position="28"/>
        <end position="96"/>
    </location>
</feature>
<dbReference type="GO" id="GO:0003677">
    <property type="term" value="F:DNA binding"/>
    <property type="evidence" value="ECO:0007669"/>
    <property type="project" value="InterPro"/>
</dbReference>
<evidence type="ECO:0000313" key="8">
    <source>
        <dbReference type="Proteomes" id="UP000650081"/>
    </source>
</evidence>
<dbReference type="InterPro" id="IPR013325">
    <property type="entry name" value="RNA_pol_sigma_r2"/>
</dbReference>
<dbReference type="InterPro" id="IPR013249">
    <property type="entry name" value="RNA_pol_sigma70_r4_t2"/>
</dbReference>
<dbReference type="Pfam" id="PF04542">
    <property type="entry name" value="Sigma70_r2"/>
    <property type="match status" value="1"/>
</dbReference>
<dbReference type="InterPro" id="IPR013324">
    <property type="entry name" value="RNA_pol_sigma_r3/r4-like"/>
</dbReference>
<dbReference type="Gene3D" id="1.10.1740.10">
    <property type="match status" value="1"/>
</dbReference>
<organism evidence="7 8">
    <name type="scientific">Neolewinella lacunae</name>
    <dbReference type="NCBI Taxonomy" id="1517758"/>
    <lineage>
        <taxon>Bacteria</taxon>
        <taxon>Pseudomonadati</taxon>
        <taxon>Bacteroidota</taxon>
        <taxon>Saprospiria</taxon>
        <taxon>Saprospirales</taxon>
        <taxon>Lewinellaceae</taxon>
        <taxon>Neolewinella</taxon>
    </lineage>
</organism>
<gene>
    <name evidence="7" type="ORF">H9S92_14470</name>
</gene>
<evidence type="ECO:0000256" key="4">
    <source>
        <dbReference type="ARBA" id="ARBA00023163"/>
    </source>
</evidence>
<dbReference type="SUPFAM" id="SSF88946">
    <property type="entry name" value="Sigma2 domain of RNA polymerase sigma factors"/>
    <property type="match status" value="1"/>
</dbReference>
<dbReference type="InterPro" id="IPR039425">
    <property type="entry name" value="RNA_pol_sigma-70-like"/>
</dbReference>
<protein>
    <submittedName>
        <fullName evidence="7">Sigma-70 family RNA polymerase sigma factor</fullName>
    </submittedName>
</protein>
<dbReference type="Gene3D" id="1.10.10.10">
    <property type="entry name" value="Winged helix-like DNA-binding domain superfamily/Winged helix DNA-binding domain"/>
    <property type="match status" value="1"/>
</dbReference>
<sequence length="190" mass="22180">MPASPAEEKMGLIINACRTGNRKAQETLYQHYFSYGLSIALRYGHDREEARDILQEGFYKVFSGLDHYDPALPFKTWLRRVLINAAIDYLRRYKRRPEELSEDLPPASNSHNDGWEHLQYDDVLAAVCQLSPAYRLVFNLYAIEGFRHREIAEKLSISEGTSKSNYAKARLQLQQYLKNKGIDQSNWYER</sequence>
<dbReference type="InterPro" id="IPR007627">
    <property type="entry name" value="RNA_pol_sigma70_r2"/>
</dbReference>
<dbReference type="Proteomes" id="UP000650081">
    <property type="component" value="Unassembled WGS sequence"/>
</dbReference>